<feature type="chain" id="PRO_5019207642" description="Major facilitator superfamily (MFS) profile domain-containing protein" evidence="1">
    <location>
        <begin position="19"/>
        <end position="61"/>
    </location>
</feature>
<accession>A0A433Q8V3</accession>
<comment type="caution">
    <text evidence="2">The sequence shown here is derived from an EMBL/GenBank/DDBJ whole genome shotgun (WGS) entry which is preliminary data.</text>
</comment>
<reference evidence="2 3" key="1">
    <citation type="journal article" date="2018" name="New Phytol.">
        <title>Phylogenomics of Endogonaceae and evolution of mycorrhizas within Mucoromycota.</title>
        <authorList>
            <person name="Chang Y."/>
            <person name="Desiro A."/>
            <person name="Na H."/>
            <person name="Sandor L."/>
            <person name="Lipzen A."/>
            <person name="Clum A."/>
            <person name="Barry K."/>
            <person name="Grigoriev I.V."/>
            <person name="Martin F.M."/>
            <person name="Stajich J.E."/>
            <person name="Smith M.E."/>
            <person name="Bonito G."/>
            <person name="Spatafora J.W."/>
        </authorList>
    </citation>
    <scope>NUCLEOTIDE SEQUENCE [LARGE SCALE GENOMIC DNA]</scope>
    <source>
        <strain evidence="2 3">AD002</strain>
    </source>
</reference>
<gene>
    <name evidence="2" type="ORF">BC938DRAFT_471123</name>
</gene>
<sequence length="61" mass="6329">MAFLSVNTLCNIIVFTCAMMITDSTPARGTVNGIVIYGASTMRAIGPAACGAVYRWALGEG</sequence>
<keyword evidence="3" id="KW-1185">Reference proteome</keyword>
<dbReference type="AlphaFoldDB" id="A0A433Q8V3"/>
<evidence type="ECO:0008006" key="4">
    <source>
        <dbReference type="Google" id="ProtNLM"/>
    </source>
</evidence>
<evidence type="ECO:0000256" key="1">
    <source>
        <dbReference type="SAM" id="SignalP"/>
    </source>
</evidence>
<dbReference type="EMBL" id="RBNJ01011033">
    <property type="protein sequence ID" value="RUS26181.1"/>
    <property type="molecule type" value="Genomic_DNA"/>
</dbReference>
<feature type="signal peptide" evidence="1">
    <location>
        <begin position="1"/>
        <end position="18"/>
    </location>
</feature>
<dbReference type="Proteomes" id="UP000274822">
    <property type="component" value="Unassembled WGS sequence"/>
</dbReference>
<keyword evidence="1" id="KW-0732">Signal</keyword>
<protein>
    <recommendedName>
        <fullName evidence="4">Major facilitator superfamily (MFS) profile domain-containing protein</fullName>
    </recommendedName>
</protein>
<name>A0A433Q8V3_9FUNG</name>
<evidence type="ECO:0000313" key="3">
    <source>
        <dbReference type="Proteomes" id="UP000274822"/>
    </source>
</evidence>
<evidence type="ECO:0000313" key="2">
    <source>
        <dbReference type="EMBL" id="RUS26181.1"/>
    </source>
</evidence>
<proteinExistence type="predicted"/>
<organism evidence="2 3">
    <name type="scientific">Jimgerdemannia flammicorona</name>
    <dbReference type="NCBI Taxonomy" id="994334"/>
    <lineage>
        <taxon>Eukaryota</taxon>
        <taxon>Fungi</taxon>
        <taxon>Fungi incertae sedis</taxon>
        <taxon>Mucoromycota</taxon>
        <taxon>Mucoromycotina</taxon>
        <taxon>Endogonomycetes</taxon>
        <taxon>Endogonales</taxon>
        <taxon>Endogonaceae</taxon>
        <taxon>Jimgerdemannia</taxon>
    </lineage>
</organism>